<dbReference type="Proteomes" id="UP001203687">
    <property type="component" value="Unassembled WGS sequence"/>
</dbReference>
<keyword evidence="2" id="KW-1185">Reference proteome</keyword>
<dbReference type="EMBL" id="JALPQF010000017">
    <property type="protein sequence ID" value="MCK8481925.1"/>
    <property type="molecule type" value="Genomic_DNA"/>
</dbReference>
<reference evidence="1" key="1">
    <citation type="submission" date="2022-04" db="EMBL/GenBank/DDBJ databases">
        <authorList>
            <person name="Ren T."/>
        </authorList>
    </citation>
    <scope>NUCLEOTIDE SEQUENCE</scope>
    <source>
        <strain evidence="1">F63249</strain>
    </source>
</reference>
<organism evidence="1 2">
    <name type="scientific">Psychroserpens algicola</name>
    <dbReference type="NCBI Taxonomy" id="1719034"/>
    <lineage>
        <taxon>Bacteria</taxon>
        <taxon>Pseudomonadati</taxon>
        <taxon>Bacteroidota</taxon>
        <taxon>Flavobacteriia</taxon>
        <taxon>Flavobacteriales</taxon>
        <taxon>Flavobacteriaceae</taxon>
        <taxon>Psychroserpens</taxon>
    </lineage>
</organism>
<gene>
    <name evidence="1" type="ORF">MUY34_14925</name>
</gene>
<proteinExistence type="predicted"/>
<evidence type="ECO:0000313" key="1">
    <source>
        <dbReference type="EMBL" id="MCK8481925.1"/>
    </source>
</evidence>
<dbReference type="RefSeq" id="WP_248413706.1">
    <property type="nucleotide sequence ID" value="NZ_JALPQF010000017.1"/>
</dbReference>
<accession>A0ABT0HC31</accession>
<name>A0ABT0HC31_9FLAO</name>
<comment type="caution">
    <text evidence="1">The sequence shown here is derived from an EMBL/GenBank/DDBJ whole genome shotgun (WGS) entry which is preliminary data.</text>
</comment>
<sequence>MKKLESLKGSKFELSKDEINIHGGRAAGGWKSSYKYEDTAPEDGGGCDQVMYDLCWVV</sequence>
<protein>
    <submittedName>
        <fullName evidence="1">Uncharacterized protein</fullName>
    </submittedName>
</protein>
<evidence type="ECO:0000313" key="2">
    <source>
        <dbReference type="Proteomes" id="UP001203687"/>
    </source>
</evidence>